<comment type="caution">
    <text evidence="1">The sequence shown here is derived from an EMBL/GenBank/DDBJ whole genome shotgun (WGS) entry which is preliminary data.</text>
</comment>
<sequence length="497" mass="55026">MYERADNTVFSTIFLIVAQTKLQKLRLIHLDYTTNQIAWPIQSTLEQMTIGDCSYHQYRIILCNSLGLRTLVIGDCIIDNIDPTVSSYALTTFDSTVTLPSSQQPISFNTNISFQFESQIRTTPLGSGVNSATAIKAFAAKIGSLKISITVSRRNQLLVHLNDEELTFESDLDTPTQLDITTLRFEDFSISKNRTNNQITLSTPIGVSVQISPIFVTTSSTLVLNIAAAISGELKGNWTLGLIGSYDGNPLNDLRDSSGILVGTVDALSLQEIHELYGMTWAINPVRSLFYYESDDNATFYSSQNQNYRPAFHVDITGPLEFSAREACGIPLNATDSLLWSPIQRTCYYDISVTGDVDFGRVSREAAEQQVEQREAMRNPPKFSSALSLTRSVRVGEQVGISFQATSEFSLNIIYKLIHGPNGATLNEATGDFEWKVPKKMETTSKIPVQVSAQDTAYNLMSAYEVLLEVQQKSNAPILTSTVFLLALAFASRMMLQ</sequence>
<protein>
    <submittedName>
        <fullName evidence="1">Uncharacterized protein</fullName>
    </submittedName>
</protein>
<dbReference type="PANTHER" id="PTHR13802:SF52">
    <property type="entry name" value="MUCIN-4"/>
    <property type="match status" value="1"/>
</dbReference>
<dbReference type="EMBL" id="CAJNOG010001176">
    <property type="protein sequence ID" value="CAF1417418.1"/>
    <property type="molecule type" value="Genomic_DNA"/>
</dbReference>
<evidence type="ECO:0000313" key="2">
    <source>
        <dbReference type="Proteomes" id="UP000663845"/>
    </source>
</evidence>
<dbReference type="InterPro" id="IPR051495">
    <property type="entry name" value="Epithelial_Barrier/Signaling"/>
</dbReference>
<proteinExistence type="predicted"/>
<accession>A0A815M4J9</accession>
<dbReference type="Proteomes" id="UP000663845">
    <property type="component" value="Unassembled WGS sequence"/>
</dbReference>
<dbReference type="AlphaFoldDB" id="A0A815M4J9"/>
<reference evidence="1" key="1">
    <citation type="submission" date="2021-02" db="EMBL/GenBank/DDBJ databases">
        <authorList>
            <person name="Nowell W R."/>
        </authorList>
    </citation>
    <scope>NUCLEOTIDE SEQUENCE</scope>
</reference>
<evidence type="ECO:0000313" key="1">
    <source>
        <dbReference type="EMBL" id="CAF1417418.1"/>
    </source>
</evidence>
<gene>
    <name evidence="1" type="ORF">JYZ213_LOCUS38754</name>
</gene>
<name>A0A815M4J9_9BILA</name>
<dbReference type="PANTHER" id="PTHR13802">
    <property type="entry name" value="MUCIN 4-RELATED"/>
    <property type="match status" value="1"/>
</dbReference>
<organism evidence="1 2">
    <name type="scientific">Adineta steineri</name>
    <dbReference type="NCBI Taxonomy" id="433720"/>
    <lineage>
        <taxon>Eukaryota</taxon>
        <taxon>Metazoa</taxon>
        <taxon>Spiralia</taxon>
        <taxon>Gnathifera</taxon>
        <taxon>Rotifera</taxon>
        <taxon>Eurotatoria</taxon>
        <taxon>Bdelloidea</taxon>
        <taxon>Adinetida</taxon>
        <taxon>Adinetidae</taxon>
        <taxon>Adineta</taxon>
    </lineage>
</organism>